<protein>
    <recommendedName>
        <fullName evidence="3">Ycf15</fullName>
    </recommendedName>
</protein>
<proteinExistence type="predicted"/>
<evidence type="ECO:0000313" key="1">
    <source>
        <dbReference type="EMBL" id="GIX93680.1"/>
    </source>
</evidence>
<gene>
    <name evidence="1" type="ORF">CEXT_82451</name>
</gene>
<accession>A0AAV4PCG3</accession>
<dbReference type="Proteomes" id="UP001054945">
    <property type="component" value="Unassembled WGS sequence"/>
</dbReference>
<evidence type="ECO:0000313" key="2">
    <source>
        <dbReference type="Proteomes" id="UP001054945"/>
    </source>
</evidence>
<keyword evidence="2" id="KW-1185">Reference proteome</keyword>
<organism evidence="1 2">
    <name type="scientific">Caerostris extrusa</name>
    <name type="common">Bark spider</name>
    <name type="synonym">Caerostris bankana</name>
    <dbReference type="NCBI Taxonomy" id="172846"/>
    <lineage>
        <taxon>Eukaryota</taxon>
        <taxon>Metazoa</taxon>
        <taxon>Ecdysozoa</taxon>
        <taxon>Arthropoda</taxon>
        <taxon>Chelicerata</taxon>
        <taxon>Arachnida</taxon>
        <taxon>Araneae</taxon>
        <taxon>Araneomorphae</taxon>
        <taxon>Entelegynae</taxon>
        <taxon>Araneoidea</taxon>
        <taxon>Araneidae</taxon>
        <taxon>Caerostris</taxon>
    </lineage>
</organism>
<comment type="caution">
    <text evidence="1">The sequence shown here is derived from an EMBL/GenBank/DDBJ whole genome shotgun (WGS) entry which is preliminary data.</text>
</comment>
<evidence type="ECO:0008006" key="3">
    <source>
        <dbReference type="Google" id="ProtNLM"/>
    </source>
</evidence>
<sequence length="71" mass="8182">MCFYQSARRRLSLSQPDLQTKYLLLHRLILSPGKMISAPGESRRLSGTDWRHALVLFAPDFPNPHRFIGCL</sequence>
<name>A0AAV4PCG3_CAEEX</name>
<dbReference type="EMBL" id="BPLR01004287">
    <property type="protein sequence ID" value="GIX93680.1"/>
    <property type="molecule type" value="Genomic_DNA"/>
</dbReference>
<reference evidence="1 2" key="1">
    <citation type="submission" date="2021-06" db="EMBL/GenBank/DDBJ databases">
        <title>Caerostris extrusa draft genome.</title>
        <authorList>
            <person name="Kono N."/>
            <person name="Arakawa K."/>
        </authorList>
    </citation>
    <scope>NUCLEOTIDE SEQUENCE [LARGE SCALE GENOMIC DNA]</scope>
</reference>
<dbReference type="AlphaFoldDB" id="A0AAV4PCG3"/>